<keyword evidence="1 6" id="KW-0597">Phosphoprotein</keyword>
<dbReference type="CDD" id="cd17574">
    <property type="entry name" value="REC_OmpR"/>
    <property type="match status" value="1"/>
</dbReference>
<evidence type="ECO:0000256" key="2">
    <source>
        <dbReference type="ARBA" id="ARBA00023012"/>
    </source>
</evidence>
<accession>A0A1F5TRA0</accession>
<dbReference type="Gene3D" id="3.40.50.2300">
    <property type="match status" value="1"/>
</dbReference>
<dbReference type="GO" id="GO:0000160">
    <property type="term" value="P:phosphorelay signal transduction system"/>
    <property type="evidence" value="ECO:0007669"/>
    <property type="project" value="UniProtKB-KW"/>
</dbReference>
<comment type="caution">
    <text evidence="8">The sequence shown here is derived from an EMBL/GenBank/DDBJ whole genome shotgun (WGS) entry which is preliminary data.</text>
</comment>
<gene>
    <name evidence="8" type="ORF">A2531_02280</name>
</gene>
<dbReference type="InterPro" id="IPR011006">
    <property type="entry name" value="CheY-like_superfamily"/>
</dbReference>
<sequence length="126" mass="14081">MSKVKKVLIVEDEIAMLNALVSKFEKAGFDVLSAQDGKEGVRIAKKESPDLLILDIIMPKMDGISVVKEIRSDNNWGSDVPIIMLSNLSDPESVSSVAKYNVYDFLVKTDWRIDDIINLAKEKLNI</sequence>
<evidence type="ECO:0000313" key="8">
    <source>
        <dbReference type="EMBL" id="OGF41496.1"/>
    </source>
</evidence>
<dbReference type="PANTHER" id="PTHR44591:SF14">
    <property type="entry name" value="PROTEIN PILG"/>
    <property type="match status" value="1"/>
</dbReference>
<protein>
    <recommendedName>
        <fullName evidence="7">Response regulatory domain-containing protein</fullName>
    </recommendedName>
</protein>
<evidence type="ECO:0000256" key="6">
    <source>
        <dbReference type="PROSITE-ProRule" id="PRU00169"/>
    </source>
</evidence>
<evidence type="ECO:0000256" key="4">
    <source>
        <dbReference type="ARBA" id="ARBA00023125"/>
    </source>
</evidence>
<keyword evidence="3" id="KW-0805">Transcription regulation</keyword>
<name>A0A1F5TRA0_9BACT</name>
<reference evidence="8 9" key="1">
    <citation type="journal article" date="2016" name="Nat. Commun.">
        <title>Thousands of microbial genomes shed light on interconnected biogeochemical processes in an aquifer system.</title>
        <authorList>
            <person name="Anantharaman K."/>
            <person name="Brown C.T."/>
            <person name="Hug L.A."/>
            <person name="Sharon I."/>
            <person name="Castelle C.J."/>
            <person name="Probst A.J."/>
            <person name="Thomas B.C."/>
            <person name="Singh A."/>
            <person name="Wilkins M.J."/>
            <person name="Karaoz U."/>
            <person name="Brodie E.L."/>
            <person name="Williams K.H."/>
            <person name="Hubbard S.S."/>
            <person name="Banfield J.F."/>
        </authorList>
    </citation>
    <scope>NUCLEOTIDE SEQUENCE [LARGE SCALE GENOMIC DNA]</scope>
</reference>
<proteinExistence type="predicted"/>
<dbReference type="PROSITE" id="PS50110">
    <property type="entry name" value="RESPONSE_REGULATORY"/>
    <property type="match status" value="1"/>
</dbReference>
<dbReference type="AlphaFoldDB" id="A0A1F5TRA0"/>
<dbReference type="InterPro" id="IPR050595">
    <property type="entry name" value="Bact_response_regulator"/>
</dbReference>
<evidence type="ECO:0000256" key="3">
    <source>
        <dbReference type="ARBA" id="ARBA00023015"/>
    </source>
</evidence>
<evidence type="ECO:0000313" key="9">
    <source>
        <dbReference type="Proteomes" id="UP000177579"/>
    </source>
</evidence>
<dbReference type="SMART" id="SM00448">
    <property type="entry name" value="REC"/>
    <property type="match status" value="1"/>
</dbReference>
<evidence type="ECO:0000256" key="1">
    <source>
        <dbReference type="ARBA" id="ARBA00022553"/>
    </source>
</evidence>
<dbReference type="PANTHER" id="PTHR44591">
    <property type="entry name" value="STRESS RESPONSE REGULATOR PROTEIN 1"/>
    <property type="match status" value="1"/>
</dbReference>
<dbReference type="SUPFAM" id="SSF52172">
    <property type="entry name" value="CheY-like"/>
    <property type="match status" value="1"/>
</dbReference>
<evidence type="ECO:0000259" key="7">
    <source>
        <dbReference type="PROSITE" id="PS50110"/>
    </source>
</evidence>
<dbReference type="Pfam" id="PF00072">
    <property type="entry name" value="Response_reg"/>
    <property type="match status" value="1"/>
</dbReference>
<evidence type="ECO:0000256" key="5">
    <source>
        <dbReference type="ARBA" id="ARBA00023163"/>
    </source>
</evidence>
<dbReference type="EMBL" id="MFGO01000008">
    <property type="protein sequence ID" value="OGF41496.1"/>
    <property type="molecule type" value="Genomic_DNA"/>
</dbReference>
<dbReference type="InterPro" id="IPR001789">
    <property type="entry name" value="Sig_transdc_resp-reg_receiver"/>
</dbReference>
<keyword evidence="5" id="KW-0804">Transcription</keyword>
<feature type="domain" description="Response regulatory" evidence="7">
    <location>
        <begin position="6"/>
        <end position="123"/>
    </location>
</feature>
<keyword evidence="4" id="KW-0238">DNA-binding</keyword>
<keyword evidence="2" id="KW-0902">Two-component regulatory system</keyword>
<dbReference type="Proteomes" id="UP000177579">
    <property type="component" value="Unassembled WGS sequence"/>
</dbReference>
<dbReference type="FunFam" id="3.40.50.2300:FF:000001">
    <property type="entry name" value="DNA-binding response regulator PhoB"/>
    <property type="match status" value="1"/>
</dbReference>
<organism evidence="8 9">
    <name type="scientific">Candidatus Falkowbacteria bacterium RIFOXYD2_FULL_34_120</name>
    <dbReference type="NCBI Taxonomy" id="1798007"/>
    <lineage>
        <taxon>Bacteria</taxon>
        <taxon>Candidatus Falkowiibacteriota</taxon>
    </lineage>
</organism>
<dbReference type="GO" id="GO:0003677">
    <property type="term" value="F:DNA binding"/>
    <property type="evidence" value="ECO:0007669"/>
    <property type="project" value="UniProtKB-KW"/>
</dbReference>
<feature type="modified residue" description="4-aspartylphosphate" evidence="6">
    <location>
        <position position="55"/>
    </location>
</feature>